<comment type="caution">
    <text evidence="2">The sequence shown here is derived from an EMBL/GenBank/DDBJ whole genome shotgun (WGS) entry which is preliminary data.</text>
</comment>
<dbReference type="InterPro" id="IPR051083">
    <property type="entry name" value="GrpII_Intron_Splice-Mob/Def"/>
</dbReference>
<dbReference type="PANTHER" id="PTHR34047:SF8">
    <property type="entry name" value="PROTEIN YKFC"/>
    <property type="match status" value="1"/>
</dbReference>
<dbReference type="InterPro" id="IPR043502">
    <property type="entry name" value="DNA/RNA_pol_sf"/>
</dbReference>
<feature type="non-terminal residue" evidence="2">
    <location>
        <position position="235"/>
    </location>
</feature>
<dbReference type="PANTHER" id="PTHR34047">
    <property type="entry name" value="NUCLEAR INTRON MATURASE 1, MITOCHONDRIAL-RELATED"/>
    <property type="match status" value="1"/>
</dbReference>
<keyword evidence="2" id="KW-0548">Nucleotidyltransferase</keyword>
<feature type="domain" description="Reverse transcriptase" evidence="1">
    <location>
        <begin position="26"/>
        <end position="235"/>
    </location>
</feature>
<feature type="non-terminal residue" evidence="2">
    <location>
        <position position="1"/>
    </location>
</feature>
<accession>T1BAU9</accession>
<keyword evidence="2" id="KW-0695">RNA-directed DNA polymerase</keyword>
<dbReference type="CDD" id="cd01651">
    <property type="entry name" value="RT_G2_intron"/>
    <property type="match status" value="1"/>
</dbReference>
<reference evidence="2" key="2">
    <citation type="journal article" date="2014" name="ISME J.">
        <title>Microbial stratification in low pH oxic and suboxic macroscopic growths along an acid mine drainage.</title>
        <authorList>
            <person name="Mendez-Garcia C."/>
            <person name="Mesa V."/>
            <person name="Sprenger R.R."/>
            <person name="Richter M."/>
            <person name="Diez M.S."/>
            <person name="Solano J."/>
            <person name="Bargiela R."/>
            <person name="Golyshina O.V."/>
            <person name="Manteca A."/>
            <person name="Ramos J.L."/>
            <person name="Gallego J.R."/>
            <person name="Llorente I."/>
            <person name="Martins Dos Santos V.A."/>
            <person name="Jensen O.N."/>
            <person name="Pelaez A.I."/>
            <person name="Sanchez J."/>
            <person name="Ferrer M."/>
        </authorList>
    </citation>
    <scope>NUCLEOTIDE SEQUENCE</scope>
</reference>
<dbReference type="AlphaFoldDB" id="T1BAU9"/>
<proteinExistence type="predicted"/>
<dbReference type="SUPFAM" id="SSF56672">
    <property type="entry name" value="DNA/RNA polymerases"/>
    <property type="match status" value="1"/>
</dbReference>
<evidence type="ECO:0000313" key="2">
    <source>
        <dbReference type="EMBL" id="EQD66997.1"/>
    </source>
</evidence>
<dbReference type="GO" id="GO:0003964">
    <property type="term" value="F:RNA-directed DNA polymerase activity"/>
    <property type="evidence" value="ECO:0007669"/>
    <property type="project" value="UniProtKB-KW"/>
</dbReference>
<sequence length="235" mass="26924">RKAAPGVDGVTWGSYEANLEAHLQDLHDRVHRGTYRAQPSRRTYIPKADGRLRPLGIAALEDKIVQRAVVAVLQSIYEEDFLGFSYGFRPGRSQHDALDALIVGIERRRVNYVLDLDVQNFFGTVGHDWLLRFMEHRIADQRVLRLIRKWLNAGVLEDGVLTVDEGGTPQGATISPLLANVYLHYVLDLWTQQWRARHATGDRVVVRFADDGVLGFEHGRSVGFRHFRWRRCRDT</sequence>
<dbReference type="InterPro" id="IPR000477">
    <property type="entry name" value="RT_dom"/>
</dbReference>
<dbReference type="EMBL" id="AUZZ01000693">
    <property type="protein sequence ID" value="EQD66997.1"/>
    <property type="molecule type" value="Genomic_DNA"/>
</dbReference>
<organism evidence="2">
    <name type="scientific">mine drainage metagenome</name>
    <dbReference type="NCBI Taxonomy" id="410659"/>
    <lineage>
        <taxon>unclassified sequences</taxon>
        <taxon>metagenomes</taxon>
        <taxon>ecological metagenomes</taxon>
    </lineage>
</organism>
<dbReference type="Pfam" id="PF00078">
    <property type="entry name" value="RVT_1"/>
    <property type="match status" value="1"/>
</dbReference>
<name>T1BAU9_9ZZZZ</name>
<gene>
    <name evidence="2" type="ORF">B2A_00901</name>
</gene>
<keyword evidence="2" id="KW-0808">Transferase</keyword>
<dbReference type="PROSITE" id="PS50878">
    <property type="entry name" value="RT_POL"/>
    <property type="match status" value="1"/>
</dbReference>
<reference evidence="2" key="1">
    <citation type="submission" date="2013-08" db="EMBL/GenBank/DDBJ databases">
        <authorList>
            <person name="Mendez C."/>
            <person name="Richter M."/>
            <person name="Ferrer M."/>
            <person name="Sanchez J."/>
        </authorList>
    </citation>
    <scope>NUCLEOTIDE SEQUENCE</scope>
</reference>
<evidence type="ECO:0000259" key="1">
    <source>
        <dbReference type="PROSITE" id="PS50878"/>
    </source>
</evidence>
<protein>
    <submittedName>
        <fullName evidence="2">Reverse transcriptase/maturase</fullName>
    </submittedName>
</protein>